<dbReference type="PANTHER" id="PTHR12110">
    <property type="entry name" value="HYDROXYPYRUVATE ISOMERASE"/>
    <property type="match status" value="1"/>
</dbReference>
<dbReference type="InterPro" id="IPR050312">
    <property type="entry name" value="IolE/XylAMocC-like"/>
</dbReference>
<dbReference type="Proteomes" id="UP001159179">
    <property type="component" value="Unassembled WGS sequence"/>
</dbReference>
<comment type="caution">
    <text evidence="2">The sequence shown here is derived from an EMBL/GenBank/DDBJ whole genome shotgun (WGS) entry which is preliminary data.</text>
</comment>
<evidence type="ECO:0000313" key="2">
    <source>
        <dbReference type="EMBL" id="MDH5162257.1"/>
    </source>
</evidence>
<sequence length="280" mass="31816">MKVNLGIRAHDIDKHSPEELAAAISEKGLTAVQLALSKSFPNINTSLGSLSPEFAHYIRNAFSNHKIQISVLGCYINMIHPDNKERRKALDRFKEHIRYARDFGCSIIATETGNINPKMGYTEENFKEEPFLEVVKSVKELVEEAEKFGVIVGIEAGINHPVYSSSLMKRLLDSVDSNNLQVIFDPVNLLFPNTFDQQEEIFEEAIELFGDRIAIVHAKDFIIKNDRIETVPVGQGLLNYDVVMKLIKRTKPFIHFLMEATKEPHIDDSIAFLQQKYEQA</sequence>
<dbReference type="Gene3D" id="3.20.20.150">
    <property type="entry name" value="Divalent-metal-dependent TIM barrel enzymes"/>
    <property type="match status" value="1"/>
</dbReference>
<feature type="domain" description="Xylose isomerase-like TIM barrel" evidence="1">
    <location>
        <begin position="22"/>
        <end position="275"/>
    </location>
</feature>
<dbReference type="SUPFAM" id="SSF51658">
    <property type="entry name" value="Xylose isomerase-like"/>
    <property type="match status" value="1"/>
</dbReference>
<dbReference type="InterPro" id="IPR013022">
    <property type="entry name" value="Xyl_isomerase-like_TIM-brl"/>
</dbReference>
<dbReference type="InterPro" id="IPR036237">
    <property type="entry name" value="Xyl_isomerase-like_sf"/>
</dbReference>
<dbReference type="PANTHER" id="PTHR12110:SF21">
    <property type="entry name" value="XYLOSE ISOMERASE-LIKE TIM BARREL DOMAIN-CONTAINING PROTEIN"/>
    <property type="match status" value="1"/>
</dbReference>
<accession>A0AAW6SYC6</accession>
<keyword evidence="2" id="KW-0413">Isomerase</keyword>
<organism evidence="2 3">
    <name type="scientific">Heyndrickxia oleronia</name>
    <dbReference type="NCBI Taxonomy" id="38875"/>
    <lineage>
        <taxon>Bacteria</taxon>
        <taxon>Bacillati</taxon>
        <taxon>Bacillota</taxon>
        <taxon>Bacilli</taxon>
        <taxon>Bacillales</taxon>
        <taxon>Bacillaceae</taxon>
        <taxon>Heyndrickxia</taxon>
    </lineage>
</organism>
<dbReference type="RefSeq" id="WP_280617229.1">
    <property type="nucleotide sequence ID" value="NZ_JAROYP010000008.1"/>
</dbReference>
<dbReference type="GO" id="GO:0016853">
    <property type="term" value="F:isomerase activity"/>
    <property type="evidence" value="ECO:0007669"/>
    <property type="project" value="UniProtKB-KW"/>
</dbReference>
<protein>
    <submittedName>
        <fullName evidence="2">Sugar phosphate isomerase/epimerase</fullName>
    </submittedName>
</protein>
<dbReference type="AlphaFoldDB" id="A0AAW6SYC6"/>
<dbReference type="Pfam" id="PF01261">
    <property type="entry name" value="AP_endonuc_2"/>
    <property type="match status" value="1"/>
</dbReference>
<name>A0AAW6SYC6_9BACI</name>
<gene>
    <name evidence="2" type="ORF">P5X88_15080</name>
</gene>
<dbReference type="EMBL" id="JAROYP010000008">
    <property type="protein sequence ID" value="MDH5162257.1"/>
    <property type="molecule type" value="Genomic_DNA"/>
</dbReference>
<evidence type="ECO:0000313" key="3">
    <source>
        <dbReference type="Proteomes" id="UP001159179"/>
    </source>
</evidence>
<reference evidence="2" key="1">
    <citation type="submission" date="2023-03" db="EMBL/GenBank/DDBJ databases">
        <title>Bacterial isolates from washroom surfaces on a university campus.</title>
        <authorList>
            <person name="Holman D.B."/>
            <person name="Gzyl K.E."/>
            <person name="Taheri A.E."/>
        </authorList>
    </citation>
    <scope>NUCLEOTIDE SEQUENCE</scope>
    <source>
        <strain evidence="2">RD03</strain>
    </source>
</reference>
<evidence type="ECO:0000259" key="1">
    <source>
        <dbReference type="Pfam" id="PF01261"/>
    </source>
</evidence>
<proteinExistence type="predicted"/>